<keyword evidence="7 10" id="KW-1278">Translocase</keyword>
<keyword evidence="10" id="KW-1003">Cell membrane</keyword>
<evidence type="ECO:0000256" key="1">
    <source>
        <dbReference type="ARBA" id="ARBA00002378"/>
    </source>
</evidence>
<dbReference type="PANTHER" id="PTHR11434">
    <property type="entry name" value="NADH-UBIQUINONE OXIDOREDUCTASE SUBUNIT ND4L"/>
    <property type="match status" value="1"/>
</dbReference>
<dbReference type="NCBIfam" id="NF004320">
    <property type="entry name" value="PRK05715.1-2"/>
    <property type="match status" value="1"/>
</dbReference>
<comment type="caution">
    <text evidence="11">The sequence shown here is derived from an EMBL/GenBank/DDBJ whole genome shotgun (WGS) entry which is preliminary data.</text>
</comment>
<dbReference type="HAMAP" id="MF_01456">
    <property type="entry name" value="NDH1_NuoK"/>
    <property type="match status" value="1"/>
</dbReference>
<comment type="catalytic activity">
    <reaction evidence="10">
        <text>a quinone + NADH + 5 H(+)(in) = a quinol + NAD(+) + 4 H(+)(out)</text>
        <dbReference type="Rhea" id="RHEA:57888"/>
        <dbReference type="ChEBI" id="CHEBI:15378"/>
        <dbReference type="ChEBI" id="CHEBI:24646"/>
        <dbReference type="ChEBI" id="CHEBI:57540"/>
        <dbReference type="ChEBI" id="CHEBI:57945"/>
        <dbReference type="ChEBI" id="CHEBI:132124"/>
    </reaction>
</comment>
<comment type="similarity">
    <text evidence="3 10">Belongs to the complex I subunit 4L family.</text>
</comment>
<keyword evidence="8 10" id="KW-1133">Transmembrane helix</keyword>
<dbReference type="GO" id="GO:0050136">
    <property type="term" value="F:NADH dehydrogenase (quinone) (non-electrogenic) activity"/>
    <property type="evidence" value="ECO:0007669"/>
    <property type="project" value="UniProtKB-UniRule"/>
</dbReference>
<proteinExistence type="inferred from homology"/>
<dbReference type="GO" id="GO:0030964">
    <property type="term" value="C:NADH dehydrogenase complex"/>
    <property type="evidence" value="ECO:0007669"/>
    <property type="project" value="TreeGrafter"/>
</dbReference>
<dbReference type="InterPro" id="IPR039428">
    <property type="entry name" value="NUOK/Mnh_C1-like"/>
</dbReference>
<accession>A0A7V8VEA0</accession>
<feature type="transmembrane region" description="Helical" evidence="10">
    <location>
        <begin position="60"/>
        <end position="84"/>
    </location>
</feature>
<keyword evidence="12" id="KW-1185">Reference proteome</keyword>
<keyword evidence="9 10" id="KW-0472">Membrane</keyword>
<sequence length="144" mass="15641">MITLWHFLAVGAILFGLGLTGFLTRRNLITMFLCAELMLQGVALNFAAFARWHAQMYGQVFVIFAVAVAAAEAALALALFLTLYRQARSMDVSVWQSLREAGVPATVDPDPLPPPTAAEEEEIVHLPPAGLRPAISRKEEHAGV</sequence>
<evidence type="ECO:0000256" key="10">
    <source>
        <dbReference type="HAMAP-Rule" id="MF_01456"/>
    </source>
</evidence>
<keyword evidence="10" id="KW-0520">NAD</keyword>
<comment type="subcellular location">
    <subcellularLocation>
        <location evidence="10">Cell membrane</location>
        <topology evidence="10">Multi-pass membrane protein</topology>
    </subcellularLocation>
    <subcellularLocation>
        <location evidence="2">Membrane</location>
        <topology evidence="2">Multi-pass membrane protein</topology>
    </subcellularLocation>
</comment>
<evidence type="ECO:0000313" key="11">
    <source>
        <dbReference type="EMBL" id="MBA2226455.1"/>
    </source>
</evidence>
<dbReference type="EMBL" id="JACEFB010000006">
    <property type="protein sequence ID" value="MBA2226455.1"/>
    <property type="molecule type" value="Genomic_DNA"/>
</dbReference>
<evidence type="ECO:0000256" key="6">
    <source>
        <dbReference type="ARBA" id="ARBA00022719"/>
    </source>
</evidence>
<evidence type="ECO:0000256" key="9">
    <source>
        <dbReference type="ARBA" id="ARBA00023136"/>
    </source>
</evidence>
<gene>
    <name evidence="10 11" type="primary">nuoK</name>
    <name evidence="11" type="ORF">H0921_09815</name>
</gene>
<comment type="subunit">
    <text evidence="10">NDH-1 is composed of 14 different subunits. Subunits NuoA, H, J, K, L, M, N constitute the membrane sector of the complex.</text>
</comment>
<dbReference type="Pfam" id="PF00420">
    <property type="entry name" value="Oxidored_q2"/>
    <property type="match status" value="1"/>
</dbReference>
<keyword evidence="5 10" id="KW-0812">Transmembrane</keyword>
<dbReference type="InterPro" id="IPR001133">
    <property type="entry name" value="NADH_UbQ_OxRdtase_chain4L/K"/>
</dbReference>
<dbReference type="FunFam" id="1.10.287.3510:FF:000001">
    <property type="entry name" value="NADH-quinone oxidoreductase subunit K"/>
    <property type="match status" value="1"/>
</dbReference>
<keyword evidence="11" id="KW-0560">Oxidoreductase</keyword>
<evidence type="ECO:0000256" key="2">
    <source>
        <dbReference type="ARBA" id="ARBA00004141"/>
    </source>
</evidence>
<comment type="function">
    <text evidence="1 10">NDH-1 shuttles electrons from NADH, via FMN and iron-sulfur (Fe-S) centers, to quinones in the respiratory chain. The immediate electron acceptor for the enzyme in this species is believed to be ubiquinone. Couples the redox reaction to proton translocation (for every two electrons transferred, four hydrogen ions are translocated across the cytoplasmic membrane), and thus conserves the redox energy in a proton gradient.</text>
</comment>
<dbReference type="Proteomes" id="UP000542342">
    <property type="component" value="Unassembled WGS sequence"/>
</dbReference>
<evidence type="ECO:0000256" key="3">
    <source>
        <dbReference type="ARBA" id="ARBA00010519"/>
    </source>
</evidence>
<protein>
    <recommendedName>
        <fullName evidence="10">NADH-quinone oxidoreductase subunit K</fullName>
        <ecNumber evidence="10">7.1.1.-</ecNumber>
    </recommendedName>
    <alternativeName>
        <fullName evidence="10">NADH dehydrogenase I subunit K</fullName>
    </alternativeName>
    <alternativeName>
        <fullName evidence="10">NDH-1 subunit K</fullName>
    </alternativeName>
</protein>
<feature type="transmembrane region" description="Helical" evidence="10">
    <location>
        <begin position="6"/>
        <end position="24"/>
    </location>
</feature>
<dbReference type="GO" id="GO:0005886">
    <property type="term" value="C:plasma membrane"/>
    <property type="evidence" value="ECO:0007669"/>
    <property type="project" value="UniProtKB-SubCell"/>
</dbReference>
<dbReference type="RefSeq" id="WP_194537898.1">
    <property type="nucleotide sequence ID" value="NZ_JACEFB010000006.1"/>
</dbReference>
<dbReference type="EC" id="7.1.1.-" evidence="10"/>
<dbReference type="GO" id="GO:0048038">
    <property type="term" value="F:quinone binding"/>
    <property type="evidence" value="ECO:0007669"/>
    <property type="project" value="UniProtKB-KW"/>
</dbReference>
<keyword evidence="6 10" id="KW-0874">Quinone</keyword>
<feature type="transmembrane region" description="Helical" evidence="10">
    <location>
        <begin position="31"/>
        <end position="54"/>
    </location>
</feature>
<dbReference type="GO" id="GO:0042773">
    <property type="term" value="P:ATP synthesis coupled electron transport"/>
    <property type="evidence" value="ECO:0007669"/>
    <property type="project" value="InterPro"/>
</dbReference>
<evidence type="ECO:0000256" key="4">
    <source>
        <dbReference type="ARBA" id="ARBA00022448"/>
    </source>
</evidence>
<dbReference type="Gene3D" id="1.10.287.3510">
    <property type="match status" value="1"/>
</dbReference>
<keyword evidence="10" id="KW-0830">Ubiquinone</keyword>
<keyword evidence="4 10" id="KW-0813">Transport</keyword>
<evidence type="ECO:0000256" key="5">
    <source>
        <dbReference type="ARBA" id="ARBA00022692"/>
    </source>
</evidence>
<reference evidence="11 12" key="1">
    <citation type="submission" date="2020-07" db="EMBL/GenBank/DDBJ databases">
        <title>Thermogemmata thermophila gen. nov., sp. nov., a novel moderate thermophilic planctomycete from a Kamchatka hot spring.</title>
        <authorList>
            <person name="Elcheninov A.G."/>
            <person name="Podosokorskaya O.A."/>
            <person name="Kovaleva O.L."/>
            <person name="Novikov A."/>
            <person name="Bonch-Osmolovskaya E.A."/>
            <person name="Toshchakov S.V."/>
            <person name="Kublanov I.V."/>
        </authorList>
    </citation>
    <scope>NUCLEOTIDE SEQUENCE [LARGE SCALE GENOMIC DNA]</scope>
    <source>
        <strain evidence="11 12">2918</strain>
    </source>
</reference>
<evidence type="ECO:0000256" key="7">
    <source>
        <dbReference type="ARBA" id="ARBA00022967"/>
    </source>
</evidence>
<dbReference type="AlphaFoldDB" id="A0A7V8VEA0"/>
<dbReference type="PANTHER" id="PTHR11434:SF16">
    <property type="entry name" value="NADH-UBIQUINONE OXIDOREDUCTASE CHAIN 4L"/>
    <property type="match status" value="1"/>
</dbReference>
<organism evidence="11 12">
    <name type="scientific">Thermogemmata fonticola</name>
    <dbReference type="NCBI Taxonomy" id="2755323"/>
    <lineage>
        <taxon>Bacteria</taxon>
        <taxon>Pseudomonadati</taxon>
        <taxon>Planctomycetota</taxon>
        <taxon>Planctomycetia</taxon>
        <taxon>Gemmatales</taxon>
        <taxon>Gemmataceae</taxon>
        <taxon>Thermogemmata</taxon>
    </lineage>
</organism>
<evidence type="ECO:0000313" key="12">
    <source>
        <dbReference type="Proteomes" id="UP000542342"/>
    </source>
</evidence>
<name>A0A7V8VEA0_9BACT</name>
<evidence type="ECO:0000256" key="8">
    <source>
        <dbReference type="ARBA" id="ARBA00022989"/>
    </source>
</evidence>